<accession>A0A3B0CLK8</accession>
<protein>
    <submittedName>
        <fullName evidence="3">DUF5050 domain-containing protein</fullName>
    </submittedName>
</protein>
<dbReference type="InterPro" id="IPR011042">
    <property type="entry name" value="6-blade_b-propeller_TolB-like"/>
</dbReference>
<dbReference type="Gene3D" id="2.120.10.30">
    <property type="entry name" value="TolB, C-terminal domain"/>
    <property type="match status" value="1"/>
</dbReference>
<dbReference type="SUPFAM" id="SSF69304">
    <property type="entry name" value="Tricorn protease N-terminal domain"/>
    <property type="match status" value="1"/>
</dbReference>
<reference evidence="3 4" key="1">
    <citation type="journal article" date="2007" name="Int. J. Syst. Evol. Microbiol.">
        <title>Paenibacillus ginsengarvi sp. nov., isolated from soil from ginseng cultivation.</title>
        <authorList>
            <person name="Yoon M.H."/>
            <person name="Ten L.N."/>
            <person name="Im W.T."/>
        </authorList>
    </citation>
    <scope>NUCLEOTIDE SEQUENCE [LARGE SCALE GENOMIC DNA]</scope>
    <source>
        <strain evidence="3 4">KCTC 13059</strain>
    </source>
</reference>
<dbReference type="Pfam" id="PF16472">
    <property type="entry name" value="DUF5050"/>
    <property type="match status" value="1"/>
</dbReference>
<dbReference type="Proteomes" id="UP000282311">
    <property type="component" value="Unassembled WGS sequence"/>
</dbReference>
<evidence type="ECO:0000259" key="2">
    <source>
        <dbReference type="Pfam" id="PF16472"/>
    </source>
</evidence>
<sequence>MRARRLVFLPFVCNIPDLFSSNECKENMYPLKGVYPMRRSVLAAVMAVPLLLLGSVPGFAAVPERAEAALPAFPVFLNGTPVDNVHSLYPLLVYKGITYFPMTWEYAQALGLATSWNEQTGLAIDKQAQSEAWTQALKPEPNVISGEAARFAEFPVRVNGKSIDNNKEPYPLLLFRNITYFPMTWRFTHDEFGWETSWDPVNGFRVVTAQQEGGSQPATESDNFNLNSSGQLAVAGDWMYYNPNNSYGHNYLYKMKLDGSGKTKLTDDNAESIHVVGDWVYYTSRDKGANVQQGIYKVRTDGTERTKISDAPASRITVDGDWIYYVDQELTRQQQHTNFYTTLGIKKIKTDGNGETSLYQGNATDSNRGAVDHSIHVLKDWIYFMQPGDGEHPAVLNKIRKDGSQLTPLVSANFNSFVIVDGWLYYGENNQLRKMSLEGGDPSITLRNFELDRENAVNFESLHYYDGWLYYVKGAFGIAGAANIEKIRIDGSDPTRVIEGVRAVRLFFAGDKLLFTGGWMGESPLYEVTADGGIHSLREE</sequence>
<dbReference type="PANTHER" id="PTHR32256:SF17">
    <property type="entry name" value="EGF-LIKE DOMAIN-CONTAINING PROTEIN"/>
    <property type="match status" value="1"/>
</dbReference>
<keyword evidence="1" id="KW-1133">Transmembrane helix</keyword>
<evidence type="ECO:0000256" key="1">
    <source>
        <dbReference type="SAM" id="Phobius"/>
    </source>
</evidence>
<keyword evidence="1" id="KW-0812">Transmembrane</keyword>
<dbReference type="EMBL" id="RBAH01000005">
    <property type="protein sequence ID" value="RKN85247.1"/>
    <property type="molecule type" value="Genomic_DNA"/>
</dbReference>
<keyword evidence="4" id="KW-1185">Reference proteome</keyword>
<feature type="domain" description="Prolow-density lipoprotein receptor-related protein 1-like beta-propeller" evidence="2">
    <location>
        <begin position="225"/>
        <end position="501"/>
    </location>
</feature>
<name>A0A3B0CLK8_9BACL</name>
<evidence type="ECO:0000313" key="3">
    <source>
        <dbReference type="EMBL" id="RKN85247.1"/>
    </source>
</evidence>
<proteinExistence type="predicted"/>
<gene>
    <name evidence="3" type="ORF">D7M11_09160</name>
</gene>
<organism evidence="3 4">
    <name type="scientific">Paenibacillus ginsengarvi</name>
    <dbReference type="NCBI Taxonomy" id="400777"/>
    <lineage>
        <taxon>Bacteria</taxon>
        <taxon>Bacillati</taxon>
        <taxon>Bacillota</taxon>
        <taxon>Bacilli</taxon>
        <taxon>Bacillales</taxon>
        <taxon>Paenibacillaceae</taxon>
        <taxon>Paenibacillus</taxon>
    </lineage>
</organism>
<keyword evidence="1" id="KW-0472">Membrane</keyword>
<evidence type="ECO:0000313" key="4">
    <source>
        <dbReference type="Proteomes" id="UP000282311"/>
    </source>
</evidence>
<dbReference type="InterPro" id="IPR053369">
    <property type="entry name" value="SrfA-induced_signal"/>
</dbReference>
<feature type="transmembrane region" description="Helical" evidence="1">
    <location>
        <begin position="40"/>
        <end position="62"/>
    </location>
</feature>
<dbReference type="InterPro" id="IPR032485">
    <property type="entry name" value="LRP1-like_beta_prop"/>
</dbReference>
<dbReference type="PANTHER" id="PTHR32256">
    <property type="match status" value="1"/>
</dbReference>
<dbReference type="AlphaFoldDB" id="A0A3B0CLK8"/>
<comment type="caution">
    <text evidence="3">The sequence shown here is derived from an EMBL/GenBank/DDBJ whole genome shotgun (WGS) entry which is preliminary data.</text>
</comment>